<dbReference type="CDD" id="cd03443">
    <property type="entry name" value="PaaI_thioesterase"/>
    <property type="match status" value="1"/>
</dbReference>
<evidence type="ECO:0000313" key="4">
    <source>
        <dbReference type="Proteomes" id="UP000807306"/>
    </source>
</evidence>
<dbReference type="SUPFAM" id="SSF54637">
    <property type="entry name" value="Thioesterase/thiol ester dehydrase-isomerase"/>
    <property type="match status" value="1"/>
</dbReference>
<dbReference type="EMBL" id="MU157857">
    <property type="protein sequence ID" value="KAF9527869.1"/>
    <property type="molecule type" value="Genomic_DNA"/>
</dbReference>
<dbReference type="Proteomes" id="UP000807306">
    <property type="component" value="Unassembled WGS sequence"/>
</dbReference>
<evidence type="ECO:0000259" key="2">
    <source>
        <dbReference type="Pfam" id="PF03061"/>
    </source>
</evidence>
<dbReference type="InterPro" id="IPR006683">
    <property type="entry name" value="Thioestr_dom"/>
</dbReference>
<protein>
    <submittedName>
        <fullName evidence="3">HotDog domain-containing protein</fullName>
    </submittedName>
</protein>
<dbReference type="PANTHER" id="PTHR47260">
    <property type="entry name" value="UPF0644 PROTEIN PB2B4.06"/>
    <property type="match status" value="1"/>
</dbReference>
<comment type="caution">
    <text evidence="3">The sequence shown here is derived from an EMBL/GenBank/DDBJ whole genome shotgun (WGS) entry which is preliminary data.</text>
</comment>
<dbReference type="InterPro" id="IPR029069">
    <property type="entry name" value="HotDog_dom_sf"/>
</dbReference>
<dbReference type="PANTHER" id="PTHR47260:SF1">
    <property type="entry name" value="UPF0644 PROTEIN PB2B4.06"/>
    <property type="match status" value="1"/>
</dbReference>
<dbReference type="AlphaFoldDB" id="A0A9P6JPN2"/>
<feature type="domain" description="Thioesterase" evidence="2">
    <location>
        <begin position="167"/>
        <end position="240"/>
    </location>
</feature>
<organism evidence="3 4">
    <name type="scientific">Crepidotus variabilis</name>
    <dbReference type="NCBI Taxonomy" id="179855"/>
    <lineage>
        <taxon>Eukaryota</taxon>
        <taxon>Fungi</taxon>
        <taxon>Dikarya</taxon>
        <taxon>Basidiomycota</taxon>
        <taxon>Agaricomycotina</taxon>
        <taxon>Agaricomycetes</taxon>
        <taxon>Agaricomycetidae</taxon>
        <taxon>Agaricales</taxon>
        <taxon>Agaricineae</taxon>
        <taxon>Crepidotaceae</taxon>
        <taxon>Crepidotus</taxon>
    </lineage>
</organism>
<dbReference type="Gene3D" id="3.10.129.10">
    <property type="entry name" value="Hotdog Thioesterase"/>
    <property type="match status" value="1"/>
</dbReference>
<keyword evidence="4" id="KW-1185">Reference proteome</keyword>
<proteinExistence type="predicted"/>
<dbReference type="InterPro" id="IPR052061">
    <property type="entry name" value="PTE-AB_protein"/>
</dbReference>
<feature type="compositionally biased region" description="Basic and acidic residues" evidence="1">
    <location>
        <begin position="281"/>
        <end position="290"/>
    </location>
</feature>
<accession>A0A9P6JPN2</accession>
<gene>
    <name evidence="3" type="ORF">CPB83DRAFT_855336</name>
</gene>
<evidence type="ECO:0000313" key="3">
    <source>
        <dbReference type="EMBL" id="KAF9527869.1"/>
    </source>
</evidence>
<sequence>MSSLRLLRQLGHRNSLAQARFSTVPPSLPKARRPWTMLAAVTTASIVAGTLGAIYPPPPIAILYPRPAPAPMNPNTPEAQAYTEDLEEKLQSLPLLQKLRSQEDAKDWYEVRPYQAFPEERRVNHLTAGSLRGPGKLAVYPLLRVKNDETESIIVLHLGRGLCGHDGIVHGGLLATLLDESLGRTAICNLPERVGVTATLSLNYKAPTMADQFVVLRTKMVEVKGRKAYVSGHIEDLNGTRLVEASAMFVQPRYAKLLNTDQLKKVMGERPKEPLLLADGQDLHPERTHR</sequence>
<feature type="region of interest" description="Disordered" evidence="1">
    <location>
        <begin position="269"/>
        <end position="290"/>
    </location>
</feature>
<dbReference type="OrthoDB" id="506431at2759"/>
<name>A0A9P6JPN2_9AGAR</name>
<dbReference type="Pfam" id="PF03061">
    <property type="entry name" value="4HBT"/>
    <property type="match status" value="1"/>
</dbReference>
<evidence type="ECO:0000256" key="1">
    <source>
        <dbReference type="SAM" id="MobiDB-lite"/>
    </source>
</evidence>
<reference evidence="3" key="1">
    <citation type="submission" date="2020-11" db="EMBL/GenBank/DDBJ databases">
        <authorList>
            <consortium name="DOE Joint Genome Institute"/>
            <person name="Ahrendt S."/>
            <person name="Riley R."/>
            <person name="Andreopoulos W."/>
            <person name="Labutti K."/>
            <person name="Pangilinan J."/>
            <person name="Ruiz-Duenas F.J."/>
            <person name="Barrasa J.M."/>
            <person name="Sanchez-Garcia M."/>
            <person name="Camarero S."/>
            <person name="Miyauchi S."/>
            <person name="Serrano A."/>
            <person name="Linde D."/>
            <person name="Babiker R."/>
            <person name="Drula E."/>
            <person name="Ayuso-Fernandez I."/>
            <person name="Pacheco R."/>
            <person name="Padilla G."/>
            <person name="Ferreira P."/>
            <person name="Barriuso J."/>
            <person name="Kellner H."/>
            <person name="Castanera R."/>
            <person name="Alfaro M."/>
            <person name="Ramirez L."/>
            <person name="Pisabarro A.G."/>
            <person name="Kuo A."/>
            <person name="Tritt A."/>
            <person name="Lipzen A."/>
            <person name="He G."/>
            <person name="Yan M."/>
            <person name="Ng V."/>
            <person name="Cullen D."/>
            <person name="Martin F."/>
            <person name="Rosso M.-N."/>
            <person name="Henrissat B."/>
            <person name="Hibbett D."/>
            <person name="Martinez A.T."/>
            <person name="Grigoriev I.V."/>
        </authorList>
    </citation>
    <scope>NUCLEOTIDE SEQUENCE</scope>
    <source>
        <strain evidence="3">CBS 506.95</strain>
    </source>
</reference>